<evidence type="ECO:0008006" key="3">
    <source>
        <dbReference type="Google" id="ProtNLM"/>
    </source>
</evidence>
<comment type="caution">
    <text evidence="1">The sequence shown here is derived from an EMBL/GenBank/DDBJ whole genome shotgun (WGS) entry which is preliminary data.</text>
</comment>
<proteinExistence type="predicted"/>
<dbReference type="AlphaFoldDB" id="A0AA39QSY6"/>
<gene>
    <name evidence="1" type="ORF">JMJ35_010372</name>
</gene>
<protein>
    <recommendedName>
        <fullName evidence="3">F-box domain-containing protein</fullName>
    </recommendedName>
</protein>
<accession>A0AA39QSY6</accession>
<dbReference type="PANTHER" id="PTHR42085">
    <property type="entry name" value="F-BOX DOMAIN-CONTAINING PROTEIN"/>
    <property type="match status" value="1"/>
</dbReference>
<evidence type="ECO:0000313" key="1">
    <source>
        <dbReference type="EMBL" id="KAK0507334.1"/>
    </source>
</evidence>
<dbReference type="EMBL" id="JAFEKC020000024">
    <property type="protein sequence ID" value="KAK0507334.1"/>
    <property type="molecule type" value="Genomic_DNA"/>
</dbReference>
<evidence type="ECO:0000313" key="2">
    <source>
        <dbReference type="Proteomes" id="UP001166286"/>
    </source>
</evidence>
<name>A0AA39QSY6_9LECA</name>
<organism evidence="1 2">
    <name type="scientific">Cladonia borealis</name>
    <dbReference type="NCBI Taxonomy" id="184061"/>
    <lineage>
        <taxon>Eukaryota</taxon>
        <taxon>Fungi</taxon>
        <taxon>Dikarya</taxon>
        <taxon>Ascomycota</taxon>
        <taxon>Pezizomycotina</taxon>
        <taxon>Lecanoromycetes</taxon>
        <taxon>OSLEUM clade</taxon>
        <taxon>Lecanoromycetidae</taxon>
        <taxon>Lecanorales</taxon>
        <taxon>Lecanorineae</taxon>
        <taxon>Cladoniaceae</taxon>
        <taxon>Cladonia</taxon>
    </lineage>
</organism>
<keyword evidence="2" id="KW-1185">Reference proteome</keyword>
<dbReference type="Proteomes" id="UP001166286">
    <property type="component" value="Unassembled WGS sequence"/>
</dbReference>
<dbReference type="InterPro" id="IPR038883">
    <property type="entry name" value="AN11006-like"/>
</dbReference>
<reference evidence="1" key="1">
    <citation type="submission" date="2023-03" db="EMBL/GenBank/DDBJ databases">
        <title>Complete genome of Cladonia borealis.</title>
        <authorList>
            <person name="Park H."/>
        </authorList>
    </citation>
    <scope>NUCLEOTIDE SEQUENCE</scope>
    <source>
        <strain evidence="1">ANT050790</strain>
    </source>
</reference>
<dbReference type="PANTHER" id="PTHR42085:SF1">
    <property type="entry name" value="F-BOX DOMAIN-CONTAINING PROTEIN"/>
    <property type="match status" value="1"/>
</dbReference>
<sequence>MDDIPVTIPSPLYPYSRLCPSPPDLEHASTSPTATCPLLGLPLELRNKIYRYFVISHLDCKSHPRLWRPLSVDGSTLRIGYFPRHTVIPLLLACRQMHDEAAAVLYGENTFAFHISGLADGPIAFLEWLSPVYVRLLKSVYVRTGYDVDTYGFSYGYGDIFGSRGGGEGGGGKDVGPTAEQKRMREVCGLAMSVRLMKQAWPVGYGVVVNRDEVTVYQETVDWEVGRNRRVNEWPVGGYHLWKMFVRDEGNGEVRREFKRIEWRWYRPKDGDDGEEG</sequence>